<evidence type="ECO:0000256" key="2">
    <source>
        <dbReference type="ARBA" id="ARBA00022737"/>
    </source>
</evidence>
<dbReference type="GO" id="GO:0006895">
    <property type="term" value="P:Golgi to endosome transport"/>
    <property type="evidence" value="ECO:0007669"/>
    <property type="project" value="TreeGrafter"/>
</dbReference>
<dbReference type="PANTHER" id="PTHR12106:SF23">
    <property type="entry name" value="SORTILIN"/>
    <property type="match status" value="1"/>
</dbReference>
<dbReference type="PANTHER" id="PTHR12106">
    <property type="entry name" value="SORTILIN RELATED"/>
    <property type="match status" value="1"/>
</dbReference>
<sequence>MVTTEEFFIFARPSTLYRSEDGGKSFQSINNEIGEAIIRKNNGLQKNPHQNGLALYLTEDCGYTWKLIKDVYKEFTLEKSTNLGSQWSVLYKRVHSFGQQGHFLYSSFNRDSDGKRLMEVSSDGGQVWNEVQLPAITMDRFYAILDMSDGQIFMHVDSPGDSGYGTLYTSDATGIVFSESLPRHLFPNYHDITDFYRVKSMRGVYLASQIQADDSIQTKITFNRGANWHAVLRPDNVPCKDDSKECSLHIHNTYSLSREVKGQPPLSVESAVGIILVHGHIADSLQITDPDVFVSSDGGYHWSLALTGPHYYQIADQGGLLVAISLLDAMPNIVKFSTDEGRCWHEYQFTNKTVIFTGLLTEPGNKAMSVAIWGYTKDDREWQVFTIDFTKVVTRPCADIDYESWTSHFDNSLNPQFKGCLLGRRETFMRLKKDSWCYNGHGREVKESKKEACECSKDDYECDYGYMRDSVTDKCIKDNMFKDKQLDICLRGHVEKIVIEGYHKIPGDQCDGGFTPNGTRHTDIDKKCKAGNKTYTFEEETPDTLFHKSATTHRKDPLPSPFGSYGGTDSHRMTAPPSVHITNGGSSVGAPPVTTHTPADIPVLSAIPPSSPVNVKSYHDDSDEVCIAVGFRVRNTIPRAR</sequence>
<dbReference type="Pfam" id="PF15902">
    <property type="entry name" value="Sortilin-Vps10"/>
    <property type="match status" value="1"/>
</dbReference>
<dbReference type="Pfam" id="PF15901">
    <property type="entry name" value="Sortilin_C"/>
    <property type="match status" value="1"/>
</dbReference>
<dbReference type="InterPro" id="IPR050310">
    <property type="entry name" value="VPS10-sortilin"/>
</dbReference>
<comment type="caution">
    <text evidence="6">The sequence shown here is derived from an EMBL/GenBank/DDBJ whole genome shotgun (WGS) entry which is preliminary data.</text>
</comment>
<dbReference type="InterPro" id="IPR006581">
    <property type="entry name" value="VPS10"/>
</dbReference>
<evidence type="ECO:0000256" key="4">
    <source>
        <dbReference type="ARBA" id="ARBA00023180"/>
    </source>
</evidence>
<dbReference type="Gene3D" id="2.10.70.80">
    <property type="match status" value="1"/>
</dbReference>
<feature type="domain" description="VPS10" evidence="5">
    <location>
        <begin position="5"/>
        <end position="540"/>
    </location>
</feature>
<dbReference type="GO" id="GO:0006897">
    <property type="term" value="P:endocytosis"/>
    <property type="evidence" value="ECO:0007669"/>
    <property type="project" value="TreeGrafter"/>
</dbReference>
<gene>
    <name evidence="6" type="ORF">NP493_336g01048</name>
</gene>
<dbReference type="SMART" id="SM00602">
    <property type="entry name" value="VPS10"/>
    <property type="match status" value="1"/>
</dbReference>
<evidence type="ECO:0000313" key="7">
    <source>
        <dbReference type="Proteomes" id="UP001209878"/>
    </source>
</evidence>
<dbReference type="InterPro" id="IPR031777">
    <property type="entry name" value="Sortilin_C"/>
</dbReference>
<dbReference type="Gene3D" id="2.130.10.10">
    <property type="entry name" value="YVTN repeat-like/Quinoprotein amine dehydrogenase"/>
    <property type="match status" value="1"/>
</dbReference>
<dbReference type="GO" id="GO:0005794">
    <property type="term" value="C:Golgi apparatus"/>
    <property type="evidence" value="ECO:0007669"/>
    <property type="project" value="TreeGrafter"/>
</dbReference>
<dbReference type="GO" id="GO:0016050">
    <property type="term" value="P:vesicle organization"/>
    <property type="evidence" value="ECO:0007669"/>
    <property type="project" value="TreeGrafter"/>
</dbReference>
<dbReference type="AlphaFoldDB" id="A0AAD9L3P1"/>
<keyword evidence="7" id="KW-1185">Reference proteome</keyword>
<dbReference type="EMBL" id="JAODUO010000336">
    <property type="protein sequence ID" value="KAK2182779.1"/>
    <property type="molecule type" value="Genomic_DNA"/>
</dbReference>
<evidence type="ECO:0000259" key="5">
    <source>
        <dbReference type="SMART" id="SM00602"/>
    </source>
</evidence>
<evidence type="ECO:0000313" key="6">
    <source>
        <dbReference type="EMBL" id="KAK2182779.1"/>
    </source>
</evidence>
<evidence type="ECO:0000256" key="3">
    <source>
        <dbReference type="ARBA" id="ARBA00023136"/>
    </source>
</evidence>
<name>A0AAD9L3P1_RIDPI</name>
<reference evidence="6" key="1">
    <citation type="journal article" date="2023" name="Mol. Biol. Evol.">
        <title>Third-Generation Sequencing Reveals the Adaptive Role of the Epigenome in Three Deep-Sea Polychaetes.</title>
        <authorList>
            <person name="Perez M."/>
            <person name="Aroh O."/>
            <person name="Sun Y."/>
            <person name="Lan Y."/>
            <person name="Juniper S.K."/>
            <person name="Young C.R."/>
            <person name="Angers B."/>
            <person name="Qian P.Y."/>
        </authorList>
    </citation>
    <scope>NUCLEOTIDE SEQUENCE</scope>
    <source>
        <strain evidence="6">R07B-5</strain>
    </source>
</reference>
<dbReference type="GO" id="GO:0005829">
    <property type="term" value="C:cytosol"/>
    <property type="evidence" value="ECO:0007669"/>
    <property type="project" value="GOC"/>
</dbReference>
<dbReference type="InterPro" id="IPR015943">
    <property type="entry name" value="WD40/YVTN_repeat-like_dom_sf"/>
</dbReference>
<protein>
    <recommendedName>
        <fullName evidence="5">VPS10 domain-containing protein</fullName>
    </recommendedName>
</protein>
<dbReference type="Gene3D" id="3.30.60.270">
    <property type="match status" value="1"/>
</dbReference>
<evidence type="ECO:0000256" key="1">
    <source>
        <dbReference type="ARBA" id="ARBA00004370"/>
    </source>
</evidence>
<dbReference type="SUPFAM" id="SSF110296">
    <property type="entry name" value="Oligoxyloglucan reducing end-specific cellobiohydrolase"/>
    <property type="match status" value="1"/>
</dbReference>
<dbReference type="Proteomes" id="UP001209878">
    <property type="component" value="Unassembled WGS sequence"/>
</dbReference>
<keyword evidence="2" id="KW-0677">Repeat</keyword>
<dbReference type="InterPro" id="IPR031778">
    <property type="entry name" value="Sortilin_N"/>
</dbReference>
<keyword evidence="3" id="KW-0472">Membrane</keyword>
<proteinExistence type="predicted"/>
<accession>A0AAD9L3P1</accession>
<keyword evidence="4" id="KW-0325">Glycoprotein</keyword>
<dbReference type="GO" id="GO:0016020">
    <property type="term" value="C:membrane"/>
    <property type="evidence" value="ECO:0007669"/>
    <property type="project" value="UniProtKB-SubCell"/>
</dbReference>
<organism evidence="6 7">
    <name type="scientific">Ridgeia piscesae</name>
    <name type="common">Tubeworm</name>
    <dbReference type="NCBI Taxonomy" id="27915"/>
    <lineage>
        <taxon>Eukaryota</taxon>
        <taxon>Metazoa</taxon>
        <taxon>Spiralia</taxon>
        <taxon>Lophotrochozoa</taxon>
        <taxon>Annelida</taxon>
        <taxon>Polychaeta</taxon>
        <taxon>Sedentaria</taxon>
        <taxon>Canalipalpata</taxon>
        <taxon>Sabellida</taxon>
        <taxon>Siboglinidae</taxon>
        <taxon>Ridgeia</taxon>
    </lineage>
</organism>
<comment type="subcellular location">
    <subcellularLocation>
        <location evidence="1">Membrane</location>
    </subcellularLocation>
</comment>